<sequence>MANDSDYTPSTTEYQDTEQGYHTAELLVTKPNLLTGNDAPWPGNSYIISYQNTSQVLTFVNNNAVLTEFEGKPTQRWSCHSKNGWFGFANDPGESTRWLGFTKLDDTDAPLRCASFDLNGWEMFCVAKRPDDGFVILARINDKLKPVGAFNNGTLSAQSNWDHWWSFTKAT</sequence>
<dbReference type="AlphaFoldDB" id="A0AAV9VIC9"/>
<evidence type="ECO:0000313" key="1">
    <source>
        <dbReference type="EMBL" id="KAK6361720.1"/>
    </source>
</evidence>
<dbReference type="EMBL" id="JAVHNS010000002">
    <property type="protein sequence ID" value="KAK6361720.1"/>
    <property type="molecule type" value="Genomic_DNA"/>
</dbReference>
<protein>
    <submittedName>
        <fullName evidence="1">Uncharacterized protein</fullName>
    </submittedName>
</protein>
<keyword evidence="2" id="KW-1185">Reference proteome</keyword>
<dbReference type="Proteomes" id="UP001373714">
    <property type="component" value="Unassembled WGS sequence"/>
</dbReference>
<dbReference type="PANTHER" id="PTHR39697:SF1">
    <property type="entry name" value="RICIN B LECTIN DOMAIN-CONTAINING PROTEIN"/>
    <property type="match status" value="1"/>
</dbReference>
<accession>A0AAV9VIC9</accession>
<dbReference type="PANTHER" id="PTHR39697">
    <property type="entry name" value="RICIN B LECTIN DOMAIN-CONTAINING PROTEIN-RELATED"/>
    <property type="match status" value="1"/>
</dbReference>
<proteinExistence type="predicted"/>
<organism evidence="1 2">
    <name type="scientific">Orbilia blumenaviensis</name>
    <dbReference type="NCBI Taxonomy" id="1796055"/>
    <lineage>
        <taxon>Eukaryota</taxon>
        <taxon>Fungi</taxon>
        <taxon>Dikarya</taxon>
        <taxon>Ascomycota</taxon>
        <taxon>Pezizomycotina</taxon>
        <taxon>Orbiliomycetes</taxon>
        <taxon>Orbiliales</taxon>
        <taxon>Orbiliaceae</taxon>
        <taxon>Orbilia</taxon>
    </lineage>
</organism>
<evidence type="ECO:0000313" key="2">
    <source>
        <dbReference type="Proteomes" id="UP001373714"/>
    </source>
</evidence>
<comment type="caution">
    <text evidence="1">The sequence shown here is derived from an EMBL/GenBank/DDBJ whole genome shotgun (WGS) entry which is preliminary data.</text>
</comment>
<gene>
    <name evidence="1" type="ORF">TWF730_005434</name>
</gene>
<name>A0AAV9VIC9_9PEZI</name>
<reference evidence="1 2" key="1">
    <citation type="submission" date="2019-10" db="EMBL/GenBank/DDBJ databases">
        <authorList>
            <person name="Palmer J.M."/>
        </authorList>
    </citation>
    <scope>NUCLEOTIDE SEQUENCE [LARGE SCALE GENOMIC DNA]</scope>
    <source>
        <strain evidence="1 2">TWF730</strain>
    </source>
</reference>